<name>A0A7R9H132_TIMCR</name>
<dbReference type="AlphaFoldDB" id="A0A7R9H132"/>
<proteinExistence type="predicted"/>
<accession>A0A7R9H132</accession>
<evidence type="ECO:0000313" key="1">
    <source>
        <dbReference type="EMBL" id="CAD7404928.1"/>
    </source>
</evidence>
<protein>
    <submittedName>
        <fullName evidence="1">Uncharacterized protein</fullName>
    </submittedName>
</protein>
<sequence length="258" mass="28725">MVLREGSSNVYVVLQPLGQLLTYLVKVEGEFPRNGAVESGLEVSGPVLTEDVLATRVLLADPGHPRVHALPAVNVLHGGLPEEEEHVLSHVVCPHEVWLCEVLKNTARQTKHPDRRDAKRSAIYWFGYVERMSVDPVTKQIYEGRAFVEITPEGRDVINSTALPCRLYFTLVSSELGGAKWSEALPSATQYVGARSNALLSQWTRLPMTGDIELELTYFGLKTSHKLRYLIQSDKKQCLSDYGMSVALDCVTTVVRHL</sequence>
<organism evidence="1">
    <name type="scientific">Timema cristinae</name>
    <name type="common">Walking stick</name>
    <dbReference type="NCBI Taxonomy" id="61476"/>
    <lineage>
        <taxon>Eukaryota</taxon>
        <taxon>Metazoa</taxon>
        <taxon>Ecdysozoa</taxon>
        <taxon>Arthropoda</taxon>
        <taxon>Hexapoda</taxon>
        <taxon>Insecta</taxon>
        <taxon>Pterygota</taxon>
        <taxon>Neoptera</taxon>
        <taxon>Polyneoptera</taxon>
        <taxon>Phasmatodea</taxon>
        <taxon>Timematodea</taxon>
        <taxon>Timematoidea</taxon>
        <taxon>Timematidae</taxon>
        <taxon>Timema</taxon>
    </lineage>
</organism>
<dbReference type="EMBL" id="OC319302">
    <property type="protein sequence ID" value="CAD7404928.1"/>
    <property type="molecule type" value="Genomic_DNA"/>
</dbReference>
<gene>
    <name evidence="1" type="ORF">TCEB3V08_LOCUS7738</name>
</gene>
<reference evidence="1" key="1">
    <citation type="submission" date="2020-11" db="EMBL/GenBank/DDBJ databases">
        <authorList>
            <person name="Tran Van P."/>
        </authorList>
    </citation>
    <scope>NUCLEOTIDE SEQUENCE</scope>
</reference>